<reference evidence="3" key="1">
    <citation type="submission" date="2015-07" db="EMBL/GenBank/DDBJ databases">
        <title>Transcriptome Assembly of Anthurium amnicola.</title>
        <authorList>
            <person name="Suzuki J."/>
        </authorList>
    </citation>
    <scope>NUCLEOTIDE SEQUENCE</scope>
</reference>
<feature type="non-terminal residue" evidence="3">
    <location>
        <position position="108"/>
    </location>
</feature>
<protein>
    <submittedName>
        <fullName evidence="3">Protein TRANSPARENT TESTA 12</fullName>
    </submittedName>
</protein>
<gene>
    <name evidence="3" type="primary">TT12_24</name>
    <name evidence="3" type="ORF">g.8613</name>
</gene>
<evidence type="ECO:0000313" key="3">
    <source>
        <dbReference type="EMBL" id="JAT65422.1"/>
    </source>
</evidence>
<keyword evidence="2" id="KW-0472">Membrane</keyword>
<feature type="transmembrane region" description="Helical" evidence="2">
    <location>
        <begin position="68"/>
        <end position="86"/>
    </location>
</feature>
<sequence length="108" mass="11319">TEMTQPTGSAGVDATHGPPEEAEVLEAPQGRRDGAHGCGTRQLEAILSNTALPLPRRLASAAAIETRLLLHLAAPAVLVYMLNYVMSMATRMFSGHLGNRELAAASLG</sequence>
<feature type="region of interest" description="Disordered" evidence="1">
    <location>
        <begin position="1"/>
        <end position="37"/>
    </location>
</feature>
<keyword evidence="2" id="KW-1133">Transmembrane helix</keyword>
<keyword evidence="2" id="KW-0812">Transmembrane</keyword>
<name>A0A1D1ZEN4_9ARAE</name>
<organism evidence="3">
    <name type="scientific">Anthurium amnicola</name>
    <dbReference type="NCBI Taxonomy" id="1678845"/>
    <lineage>
        <taxon>Eukaryota</taxon>
        <taxon>Viridiplantae</taxon>
        <taxon>Streptophyta</taxon>
        <taxon>Embryophyta</taxon>
        <taxon>Tracheophyta</taxon>
        <taxon>Spermatophyta</taxon>
        <taxon>Magnoliopsida</taxon>
        <taxon>Liliopsida</taxon>
        <taxon>Araceae</taxon>
        <taxon>Pothoideae</taxon>
        <taxon>Potheae</taxon>
        <taxon>Anthurium</taxon>
    </lineage>
</organism>
<dbReference type="AlphaFoldDB" id="A0A1D1ZEN4"/>
<evidence type="ECO:0000256" key="2">
    <source>
        <dbReference type="SAM" id="Phobius"/>
    </source>
</evidence>
<evidence type="ECO:0000256" key="1">
    <source>
        <dbReference type="SAM" id="MobiDB-lite"/>
    </source>
</evidence>
<proteinExistence type="predicted"/>
<accession>A0A1D1ZEN4</accession>
<feature type="non-terminal residue" evidence="3">
    <location>
        <position position="1"/>
    </location>
</feature>
<dbReference type="EMBL" id="GDJX01002514">
    <property type="protein sequence ID" value="JAT65422.1"/>
    <property type="molecule type" value="Transcribed_RNA"/>
</dbReference>